<comment type="caution">
    <text evidence="2">The sequence shown here is derived from an EMBL/GenBank/DDBJ whole genome shotgun (WGS) entry which is preliminary data.</text>
</comment>
<evidence type="ECO:0000313" key="2">
    <source>
        <dbReference type="EMBL" id="KAG7295638.1"/>
    </source>
</evidence>
<feature type="compositionally biased region" description="Basic and acidic residues" evidence="1">
    <location>
        <begin position="83"/>
        <end position="92"/>
    </location>
</feature>
<feature type="region of interest" description="Disordered" evidence="1">
    <location>
        <begin position="1"/>
        <end position="32"/>
    </location>
</feature>
<organism evidence="2 3">
    <name type="scientific">Plutella xylostella</name>
    <name type="common">Diamondback moth</name>
    <name type="synonym">Plutella maculipennis</name>
    <dbReference type="NCBI Taxonomy" id="51655"/>
    <lineage>
        <taxon>Eukaryota</taxon>
        <taxon>Metazoa</taxon>
        <taxon>Ecdysozoa</taxon>
        <taxon>Arthropoda</taxon>
        <taxon>Hexapoda</taxon>
        <taxon>Insecta</taxon>
        <taxon>Pterygota</taxon>
        <taxon>Neoptera</taxon>
        <taxon>Endopterygota</taxon>
        <taxon>Lepidoptera</taxon>
        <taxon>Glossata</taxon>
        <taxon>Ditrysia</taxon>
        <taxon>Yponomeutoidea</taxon>
        <taxon>Plutellidae</taxon>
        <taxon>Plutella</taxon>
    </lineage>
</organism>
<protein>
    <submittedName>
        <fullName evidence="2">Uncharacterized protein</fullName>
    </submittedName>
</protein>
<dbReference type="EMBL" id="JAHIBW010000030">
    <property type="protein sequence ID" value="KAG7295638.1"/>
    <property type="molecule type" value="Genomic_DNA"/>
</dbReference>
<evidence type="ECO:0000313" key="3">
    <source>
        <dbReference type="Proteomes" id="UP000823941"/>
    </source>
</evidence>
<feature type="region of interest" description="Disordered" evidence="1">
    <location>
        <begin position="53"/>
        <end position="92"/>
    </location>
</feature>
<proteinExistence type="predicted"/>
<name>A0ABQ7PS66_PLUXY</name>
<accession>A0ABQ7PS66</accession>
<gene>
    <name evidence="2" type="ORF">JYU34_021916</name>
</gene>
<keyword evidence="3" id="KW-1185">Reference proteome</keyword>
<evidence type="ECO:0000256" key="1">
    <source>
        <dbReference type="SAM" id="MobiDB-lite"/>
    </source>
</evidence>
<sequence length="92" mass="10517">KALRHRGRAGVHRVHRRRGLPARAAAARQGTQLRQTIMQGPRQPQSFHVGLPVSHRQRQTERTQLAEESSQLDSLQRPPPPRQRSDKRAVKP</sequence>
<feature type="compositionally biased region" description="Basic residues" evidence="1">
    <location>
        <begin position="1"/>
        <end position="20"/>
    </location>
</feature>
<feature type="non-terminal residue" evidence="2">
    <location>
        <position position="1"/>
    </location>
</feature>
<reference evidence="2 3" key="1">
    <citation type="submission" date="2021-06" db="EMBL/GenBank/DDBJ databases">
        <title>A haploid diamondback moth (Plutella xylostella L.) genome assembly resolves 31 chromosomes and identifies a diamide resistance mutation.</title>
        <authorList>
            <person name="Ward C.M."/>
            <person name="Perry K.D."/>
            <person name="Baker G."/>
            <person name="Powis K."/>
            <person name="Heckel D.G."/>
            <person name="Baxter S.W."/>
        </authorList>
    </citation>
    <scope>NUCLEOTIDE SEQUENCE [LARGE SCALE GENOMIC DNA]</scope>
    <source>
        <strain evidence="2 3">LV</strain>
        <tissue evidence="2">Single pupa</tissue>
    </source>
</reference>
<dbReference type="Proteomes" id="UP000823941">
    <property type="component" value="Chromosome 30"/>
</dbReference>
<feature type="compositionally biased region" description="Low complexity" evidence="1">
    <location>
        <begin position="21"/>
        <end position="32"/>
    </location>
</feature>